<dbReference type="GO" id="GO:0034069">
    <property type="term" value="F:aminoglycoside N-acetyltransferase activity"/>
    <property type="evidence" value="ECO:0007669"/>
    <property type="project" value="TreeGrafter"/>
</dbReference>
<dbReference type="GO" id="GO:0030649">
    <property type="term" value="P:aminoglycoside antibiotic catabolic process"/>
    <property type="evidence" value="ECO:0007669"/>
    <property type="project" value="TreeGrafter"/>
</dbReference>
<gene>
    <name evidence="3" type="ORF">AUR66_11730</name>
</gene>
<keyword evidence="4" id="KW-1185">Reference proteome</keyword>
<protein>
    <submittedName>
        <fullName evidence="3">Acetyltransferase</fullName>
    </submittedName>
</protein>
<dbReference type="Gene3D" id="3.40.630.30">
    <property type="match status" value="2"/>
</dbReference>
<dbReference type="Pfam" id="PF13530">
    <property type="entry name" value="SCP2_2"/>
    <property type="match status" value="1"/>
</dbReference>
<feature type="domain" description="Eis-like acetyltransferase" evidence="2">
    <location>
        <begin position="186"/>
        <end position="297"/>
    </location>
</feature>
<comment type="caution">
    <text evidence="3">The sequence shown here is derived from an EMBL/GenBank/DDBJ whole genome shotgun (WGS) entry which is preliminary data.</text>
</comment>
<dbReference type="OrthoDB" id="212302at2157"/>
<keyword evidence="3" id="KW-0808">Transferase</keyword>
<dbReference type="PANTHER" id="PTHR37817">
    <property type="entry name" value="N-ACETYLTRANSFERASE EIS"/>
    <property type="match status" value="1"/>
</dbReference>
<dbReference type="InterPro" id="IPR036527">
    <property type="entry name" value="SCP2_sterol-bd_dom_sf"/>
</dbReference>
<organism evidence="3 4">
    <name type="scientific">Haloferax profundi</name>
    <dbReference type="NCBI Taxonomy" id="1544718"/>
    <lineage>
        <taxon>Archaea</taxon>
        <taxon>Methanobacteriati</taxon>
        <taxon>Methanobacteriota</taxon>
        <taxon>Stenosarchaea group</taxon>
        <taxon>Halobacteria</taxon>
        <taxon>Halobacteriales</taxon>
        <taxon>Haloferacaceae</taxon>
        <taxon>Haloferax</taxon>
    </lineage>
</organism>
<proteinExistence type="predicted"/>
<reference evidence="3 4" key="1">
    <citation type="submission" date="2015-12" db="EMBL/GenBank/DDBJ databases">
        <title>Haloferax profundi sp. nov. isolated from the Discovery deep brine-seawater interface in the Red Sea.</title>
        <authorList>
            <person name="Zhang G."/>
            <person name="Stingl U."/>
            <person name="Rashid M."/>
        </authorList>
    </citation>
    <scope>NUCLEOTIDE SEQUENCE [LARGE SCALE GENOMIC DNA]</scope>
    <source>
        <strain evidence="3 4">SB29</strain>
    </source>
</reference>
<dbReference type="PANTHER" id="PTHR37817:SF1">
    <property type="entry name" value="N-ACETYLTRANSFERASE EIS"/>
    <property type="match status" value="1"/>
</dbReference>
<evidence type="ECO:0000313" key="3">
    <source>
        <dbReference type="EMBL" id="KTG28426.1"/>
    </source>
</evidence>
<dbReference type="InterPro" id="IPR016181">
    <property type="entry name" value="Acyl_CoA_acyltransferase"/>
</dbReference>
<dbReference type="EMBL" id="LOPV01000135">
    <property type="protein sequence ID" value="KTG28426.1"/>
    <property type="molecule type" value="Genomic_DNA"/>
</dbReference>
<dbReference type="Pfam" id="PF13527">
    <property type="entry name" value="Acetyltransf_9"/>
    <property type="match status" value="1"/>
</dbReference>
<dbReference type="InterPro" id="IPR051554">
    <property type="entry name" value="Acetyltransferase_Eis"/>
</dbReference>
<dbReference type="AlphaFoldDB" id="A0A0W1SQN5"/>
<dbReference type="Gene3D" id="3.30.1050.10">
    <property type="entry name" value="SCP2 sterol-binding domain"/>
    <property type="match status" value="1"/>
</dbReference>
<dbReference type="Proteomes" id="UP000053157">
    <property type="component" value="Unassembled WGS sequence"/>
</dbReference>
<evidence type="ECO:0000259" key="2">
    <source>
        <dbReference type="Pfam" id="PF17668"/>
    </source>
</evidence>
<dbReference type="InterPro" id="IPR025559">
    <property type="entry name" value="Eis_dom"/>
</dbReference>
<evidence type="ECO:0000313" key="4">
    <source>
        <dbReference type="Proteomes" id="UP000053157"/>
    </source>
</evidence>
<dbReference type="RefSeq" id="WP_058571712.1">
    <property type="nucleotide sequence ID" value="NZ_LOPV01000135.1"/>
</dbReference>
<accession>A0A0W1SQN5</accession>
<feature type="domain" description="Enhanced intracellular survival protein" evidence="1">
    <location>
        <begin position="300"/>
        <end position="401"/>
    </location>
</feature>
<dbReference type="SUPFAM" id="SSF55729">
    <property type="entry name" value="Acyl-CoA N-acyltransferases (Nat)"/>
    <property type="match status" value="1"/>
</dbReference>
<name>A0A0W1SQN5_9EURY</name>
<sequence length="405" mass="46419">MHLHPLPEDHRDTYREFLRYAFRPEDGPDWDDTRLPDPDIYFPRGLYDTESGTPTDALDVSDLVTVCTFYDYVARVRGEWHPLPGISAVASPPEARRQGHIATMLDQLLVEFRDSGRYLSALWPFKYEFYRRFGWATTNNYARTSVPPEELTAVSPEASGEFVRLDADDWPRLDAVYTESATEDLALDRTEGWWRHRVFRSWDQDPYVYGWERDGDLRGYVVYRVKGDWDSRTMHVDELAGVDDEGRRHLLRFLRDHDSQVDEVVVERAHERTRLIDDLTDPRAATVEIKPGPMVRIVDVPAALEAVSFSTDADGEFVLDVTDDRCPWNDETFRVVVSDSDASVEPTSEDPGVTAEIGALSQLLVGSRPVDELARTEYLTVDDSTVGAVLRDVFTERDVYLREGF</sequence>
<evidence type="ECO:0000259" key="1">
    <source>
        <dbReference type="Pfam" id="PF13530"/>
    </source>
</evidence>
<dbReference type="Pfam" id="PF17668">
    <property type="entry name" value="Acetyltransf_17"/>
    <property type="match status" value="1"/>
</dbReference>
<dbReference type="SUPFAM" id="SSF55718">
    <property type="entry name" value="SCP-like"/>
    <property type="match status" value="1"/>
</dbReference>
<dbReference type="InterPro" id="IPR041380">
    <property type="entry name" value="Acetyltransf_17"/>
</dbReference>